<organism evidence="2 3">
    <name type="scientific">Candida parapsilosis</name>
    <name type="common">Yeast</name>
    <dbReference type="NCBI Taxonomy" id="5480"/>
    <lineage>
        <taxon>Eukaryota</taxon>
        <taxon>Fungi</taxon>
        <taxon>Dikarya</taxon>
        <taxon>Ascomycota</taxon>
        <taxon>Saccharomycotina</taxon>
        <taxon>Pichiomycetes</taxon>
        <taxon>Debaryomycetaceae</taxon>
        <taxon>Candida/Lodderomyces clade</taxon>
        <taxon>Candida</taxon>
    </lineage>
</organism>
<evidence type="ECO:0000313" key="3">
    <source>
        <dbReference type="Proteomes" id="UP000590412"/>
    </source>
</evidence>
<feature type="compositionally biased region" description="Low complexity" evidence="1">
    <location>
        <begin position="90"/>
        <end position="104"/>
    </location>
</feature>
<evidence type="ECO:0000313" key="2">
    <source>
        <dbReference type="EMBL" id="KAF6059504.1"/>
    </source>
</evidence>
<comment type="caution">
    <text evidence="2">The sequence shown here is derived from an EMBL/GenBank/DDBJ whole genome shotgun (WGS) entry which is preliminary data.</text>
</comment>
<name>A0A8X7TDI9_CANPA</name>
<dbReference type="AlphaFoldDB" id="A0A8X7TDI9"/>
<dbReference type="OrthoDB" id="4026013at2759"/>
<gene>
    <name evidence="2" type="ORF">FOB60_001086</name>
</gene>
<feature type="region of interest" description="Disordered" evidence="1">
    <location>
        <begin position="89"/>
        <end position="132"/>
    </location>
</feature>
<protein>
    <submittedName>
        <fullName evidence="2">Uncharacterized protein</fullName>
    </submittedName>
</protein>
<proteinExistence type="predicted"/>
<sequence>MTEIEFQDYLLFTALLGFEANMAMGTGKGNMSNNYCSLNKAASTTMTTTAHNPPRIAPPSVDDASIPKRSPARLLDRWKLPSQRLMNAVSNAKSKTNTINNNNKGSMPYGKGGGAPDSPQSFSESTSSFEIEDDVKDDEVGACLSSNSDNESVFSEPGNMLQPVKVSRFNEPKEEDGKWEELLEGLESIQICNIDDVLTFKHTDNTQLARVTVTATPSSRTINAVGAF</sequence>
<evidence type="ECO:0000256" key="1">
    <source>
        <dbReference type="SAM" id="MobiDB-lite"/>
    </source>
</evidence>
<accession>A0A8X7TDI9</accession>
<reference evidence="2" key="1">
    <citation type="submission" date="2020-03" db="EMBL/GenBank/DDBJ databases">
        <title>FDA dAtabase for Regulatory Grade micrObial Sequences (FDA-ARGOS): Supporting development and validation of Infectious Disease Dx tests.</title>
        <authorList>
            <person name="Campos J."/>
            <person name="Goldberg B."/>
            <person name="Tallon L."/>
            <person name="Sadzewicz L."/>
            <person name="Vavikolanu K."/>
            <person name="Mehta A."/>
            <person name="Aluvathingal J."/>
            <person name="Nadendla S."/>
            <person name="Nandy P."/>
            <person name="Geyer C."/>
            <person name="Yan Y."/>
            <person name="Sichtig H."/>
        </authorList>
    </citation>
    <scope>NUCLEOTIDE SEQUENCE [LARGE SCALE GENOMIC DNA]</scope>
    <source>
        <strain evidence="2">FDAARGOS_652</strain>
    </source>
</reference>
<dbReference type="EMBL" id="JABWAB010000001">
    <property type="protein sequence ID" value="KAF6059504.1"/>
    <property type="molecule type" value="Genomic_DNA"/>
</dbReference>
<dbReference type="Proteomes" id="UP000590412">
    <property type="component" value="Unassembled WGS sequence"/>
</dbReference>